<gene>
    <name evidence="1" type="ORF">F383_10132</name>
</gene>
<name>A0A0B0NFM2_GOSAR</name>
<dbReference type="Proteomes" id="UP000032142">
    <property type="component" value="Unassembled WGS sequence"/>
</dbReference>
<evidence type="ECO:0000313" key="1">
    <source>
        <dbReference type="EMBL" id="KHG11665.1"/>
    </source>
</evidence>
<reference evidence="2" key="1">
    <citation type="submission" date="2014-09" db="EMBL/GenBank/DDBJ databases">
        <authorList>
            <person name="Mudge J."/>
            <person name="Ramaraj T."/>
            <person name="Lindquist I.E."/>
            <person name="Bharti A.K."/>
            <person name="Sundararajan A."/>
            <person name="Cameron C.T."/>
            <person name="Woodward J.E."/>
            <person name="May G.D."/>
            <person name="Brubaker C."/>
            <person name="Broadhvest J."/>
            <person name="Wilkins T.A."/>
        </authorList>
    </citation>
    <scope>NUCLEOTIDE SEQUENCE</scope>
    <source>
        <strain evidence="2">cv. AKA8401</strain>
    </source>
</reference>
<protein>
    <submittedName>
        <fullName evidence="1">Uncharacterized protein</fullName>
    </submittedName>
</protein>
<sequence>MLILLYSTPPYASMANPVPFISP</sequence>
<organism evidence="1 2">
    <name type="scientific">Gossypium arboreum</name>
    <name type="common">Tree cotton</name>
    <name type="synonym">Gossypium nanking</name>
    <dbReference type="NCBI Taxonomy" id="29729"/>
    <lineage>
        <taxon>Eukaryota</taxon>
        <taxon>Viridiplantae</taxon>
        <taxon>Streptophyta</taxon>
        <taxon>Embryophyta</taxon>
        <taxon>Tracheophyta</taxon>
        <taxon>Spermatophyta</taxon>
        <taxon>Magnoliopsida</taxon>
        <taxon>eudicotyledons</taxon>
        <taxon>Gunneridae</taxon>
        <taxon>Pentapetalae</taxon>
        <taxon>rosids</taxon>
        <taxon>malvids</taxon>
        <taxon>Malvales</taxon>
        <taxon>Malvaceae</taxon>
        <taxon>Malvoideae</taxon>
        <taxon>Gossypium</taxon>
    </lineage>
</organism>
<accession>A0A0B0NFM2</accession>
<dbReference type="EMBL" id="KN396279">
    <property type="protein sequence ID" value="KHG11665.1"/>
    <property type="molecule type" value="Genomic_DNA"/>
</dbReference>
<proteinExistence type="predicted"/>
<keyword evidence="2" id="KW-1185">Reference proteome</keyword>
<dbReference type="AlphaFoldDB" id="A0A0B0NFM2"/>
<evidence type="ECO:0000313" key="2">
    <source>
        <dbReference type="Proteomes" id="UP000032142"/>
    </source>
</evidence>